<accession>A0A7I8JRX3</accession>
<proteinExistence type="predicted"/>
<dbReference type="Proteomes" id="UP001189122">
    <property type="component" value="Unassembled WGS sequence"/>
</dbReference>
<dbReference type="EMBL" id="CACRZD030000016">
    <property type="protein sequence ID" value="CAA6672172.1"/>
    <property type="molecule type" value="Genomic_DNA"/>
</dbReference>
<reference evidence="2 3" key="1">
    <citation type="submission" date="2019-12" db="EMBL/GenBank/DDBJ databases">
        <authorList>
            <person name="Scholz U."/>
            <person name="Mascher M."/>
            <person name="Fiebig A."/>
        </authorList>
    </citation>
    <scope>NUCLEOTIDE SEQUENCE</scope>
</reference>
<organism evidence="2">
    <name type="scientific">Spirodela intermedia</name>
    <name type="common">Intermediate duckweed</name>
    <dbReference type="NCBI Taxonomy" id="51605"/>
    <lineage>
        <taxon>Eukaryota</taxon>
        <taxon>Viridiplantae</taxon>
        <taxon>Streptophyta</taxon>
        <taxon>Embryophyta</taxon>
        <taxon>Tracheophyta</taxon>
        <taxon>Spermatophyta</taxon>
        <taxon>Magnoliopsida</taxon>
        <taxon>Liliopsida</taxon>
        <taxon>Araceae</taxon>
        <taxon>Lemnoideae</taxon>
        <taxon>Spirodela</taxon>
    </lineage>
</organism>
<name>A0A7I8JRX3_SPIIN</name>
<feature type="compositionally biased region" description="Basic and acidic residues" evidence="1">
    <location>
        <begin position="1"/>
        <end position="14"/>
    </location>
</feature>
<feature type="compositionally biased region" description="Basic residues" evidence="1">
    <location>
        <begin position="17"/>
        <end position="29"/>
    </location>
</feature>
<dbReference type="AlphaFoldDB" id="A0A7I8JRX3"/>
<evidence type="ECO:0000313" key="2">
    <source>
        <dbReference type="EMBL" id="CAA2633040.1"/>
    </source>
</evidence>
<gene>
    <name evidence="2" type="ORF">SI7747_16018583</name>
</gene>
<feature type="region of interest" description="Disordered" evidence="1">
    <location>
        <begin position="1"/>
        <end position="29"/>
    </location>
</feature>
<keyword evidence="3" id="KW-1185">Reference proteome</keyword>
<dbReference type="EMBL" id="LR743603">
    <property type="protein sequence ID" value="CAA2633040.1"/>
    <property type="molecule type" value="Genomic_DNA"/>
</dbReference>
<evidence type="ECO:0000313" key="3">
    <source>
        <dbReference type="Proteomes" id="UP001189122"/>
    </source>
</evidence>
<protein>
    <submittedName>
        <fullName evidence="2">Uncharacterized protein</fullName>
    </submittedName>
</protein>
<sequence length="29" mass="3588">MRRERERARGDQGRRMWSAKRRSTPTREA</sequence>
<evidence type="ECO:0000256" key="1">
    <source>
        <dbReference type="SAM" id="MobiDB-lite"/>
    </source>
</evidence>